<evidence type="ECO:0000313" key="1">
    <source>
        <dbReference type="Ensembl" id="ENSCSAVP00000015956.1"/>
    </source>
</evidence>
<reference evidence="1" key="3">
    <citation type="submission" date="2025-09" db="UniProtKB">
        <authorList>
            <consortium name="Ensembl"/>
        </authorList>
    </citation>
    <scope>IDENTIFICATION</scope>
</reference>
<dbReference type="AlphaFoldDB" id="H2ZEE0"/>
<accession>H2ZEE0</accession>
<evidence type="ECO:0000313" key="2">
    <source>
        <dbReference type="Proteomes" id="UP000007875"/>
    </source>
</evidence>
<sequence length="51" mass="5907">PRRCCQCCNRTKGLFCDWTFNRTCNGLSRISAIIYGPCKHKLCLSEIYDCD</sequence>
<reference evidence="2" key="1">
    <citation type="submission" date="2003-08" db="EMBL/GenBank/DDBJ databases">
        <authorList>
            <person name="Birren B."/>
            <person name="Nusbaum C."/>
            <person name="Abebe A."/>
            <person name="Abouelleil A."/>
            <person name="Adekoya E."/>
            <person name="Ait-zahra M."/>
            <person name="Allen N."/>
            <person name="Allen T."/>
            <person name="An P."/>
            <person name="Anderson M."/>
            <person name="Anderson S."/>
            <person name="Arachchi H."/>
            <person name="Armbruster J."/>
            <person name="Bachantsang P."/>
            <person name="Baldwin J."/>
            <person name="Barry A."/>
            <person name="Bayul T."/>
            <person name="Blitshsteyn B."/>
            <person name="Bloom T."/>
            <person name="Blye J."/>
            <person name="Boguslavskiy L."/>
            <person name="Borowsky M."/>
            <person name="Boukhgalter B."/>
            <person name="Brunache A."/>
            <person name="Butler J."/>
            <person name="Calixte N."/>
            <person name="Calvo S."/>
            <person name="Camarata J."/>
            <person name="Campo K."/>
            <person name="Chang J."/>
            <person name="Cheshatsang Y."/>
            <person name="Citroen M."/>
            <person name="Collymore A."/>
            <person name="Considine T."/>
            <person name="Cook A."/>
            <person name="Cooke P."/>
            <person name="Corum B."/>
            <person name="Cuomo C."/>
            <person name="David R."/>
            <person name="Dawoe T."/>
            <person name="Degray S."/>
            <person name="Dodge S."/>
            <person name="Dooley K."/>
            <person name="Dorje P."/>
            <person name="Dorjee K."/>
            <person name="Dorris L."/>
            <person name="Duffey N."/>
            <person name="Dupes A."/>
            <person name="Elkins T."/>
            <person name="Engels R."/>
            <person name="Erickson J."/>
            <person name="Farina A."/>
            <person name="Faro S."/>
            <person name="Ferreira P."/>
            <person name="Fischer H."/>
            <person name="Fitzgerald M."/>
            <person name="Foley K."/>
            <person name="Gage D."/>
            <person name="Galagan J."/>
            <person name="Gearin G."/>
            <person name="Gnerre S."/>
            <person name="Gnirke A."/>
            <person name="Goyette A."/>
            <person name="Graham J."/>
            <person name="Grandbois E."/>
            <person name="Gyaltsen K."/>
            <person name="Hafez N."/>
            <person name="Hagopian D."/>
            <person name="Hagos B."/>
            <person name="Hall J."/>
            <person name="Hatcher B."/>
            <person name="Heller A."/>
            <person name="Higgins H."/>
            <person name="Honan T."/>
            <person name="Horn A."/>
            <person name="Houde N."/>
            <person name="Hughes L."/>
            <person name="Hulme W."/>
            <person name="Husby E."/>
            <person name="Iliev I."/>
            <person name="Jaffe D."/>
            <person name="Jones C."/>
            <person name="Kamal M."/>
            <person name="Kamat A."/>
            <person name="Kamvysselis M."/>
            <person name="Karlsson E."/>
            <person name="Kells C."/>
            <person name="Kieu A."/>
            <person name="Kisner P."/>
            <person name="Kodira C."/>
            <person name="Kulbokas E."/>
            <person name="Labutti K."/>
            <person name="Lama D."/>
            <person name="Landers T."/>
            <person name="Leger J."/>
            <person name="Levine S."/>
            <person name="Lewis D."/>
            <person name="Lewis T."/>
            <person name="Lindblad-toh K."/>
            <person name="Liu X."/>
            <person name="Lokyitsang T."/>
            <person name="Lokyitsang Y."/>
            <person name="Lucien O."/>
            <person name="Lui A."/>
            <person name="Ma L.J."/>
            <person name="Mabbitt R."/>
            <person name="Macdonald J."/>
            <person name="Maclean C."/>
            <person name="Major J."/>
            <person name="Manning J."/>
            <person name="Marabella R."/>
            <person name="Maru K."/>
            <person name="Matthews C."/>
            <person name="Mauceli E."/>
            <person name="Mccarthy M."/>
            <person name="Mcdonough S."/>
            <person name="Mcghee T."/>
            <person name="Meldrim J."/>
            <person name="Meneus L."/>
            <person name="Mesirov J."/>
            <person name="Mihalev A."/>
            <person name="Mihova T."/>
            <person name="Mikkelsen T."/>
            <person name="Mlenga V."/>
            <person name="Moru K."/>
            <person name="Mozes J."/>
            <person name="Mulrain L."/>
            <person name="Munson G."/>
            <person name="Naylor J."/>
            <person name="Newes C."/>
            <person name="Nguyen C."/>
            <person name="Nguyen N."/>
            <person name="Nguyen T."/>
            <person name="Nicol R."/>
            <person name="Nielsen C."/>
            <person name="Nizzari M."/>
            <person name="Norbu C."/>
            <person name="Norbu N."/>
            <person name="O'donnell P."/>
            <person name="Okoawo O."/>
            <person name="O'leary S."/>
            <person name="Omotosho B."/>
            <person name="O'neill K."/>
            <person name="Osman S."/>
            <person name="Parker S."/>
            <person name="Perrin D."/>
            <person name="Phunkhang P."/>
            <person name="Piqani B."/>
            <person name="Purcell S."/>
            <person name="Rachupka T."/>
            <person name="Ramasamy U."/>
            <person name="Rameau R."/>
            <person name="Ray V."/>
            <person name="Raymond C."/>
            <person name="Retta R."/>
            <person name="Richardson S."/>
            <person name="Rise C."/>
            <person name="Rodriguez J."/>
            <person name="Rogers J."/>
            <person name="Rogov P."/>
            <person name="Rutman M."/>
            <person name="Schupbach R."/>
            <person name="Seaman C."/>
            <person name="Settipalli S."/>
            <person name="Sharpe T."/>
            <person name="Sheridan J."/>
            <person name="Sherpa N."/>
            <person name="Shi J."/>
            <person name="Smirnov S."/>
            <person name="Smith C."/>
            <person name="Sougnez C."/>
            <person name="Spencer B."/>
            <person name="Stalker J."/>
            <person name="Stange-thomann N."/>
            <person name="Stavropoulos S."/>
            <person name="Stetson K."/>
            <person name="Stone C."/>
            <person name="Stone S."/>
            <person name="Stubbs M."/>
            <person name="Talamas J."/>
            <person name="Tchuinga P."/>
            <person name="Tenzing P."/>
            <person name="Tesfaye S."/>
            <person name="Theodore J."/>
            <person name="Thoulutsang Y."/>
            <person name="Topham K."/>
            <person name="Towey S."/>
            <person name="Tsamla T."/>
            <person name="Tsomo N."/>
            <person name="Vallee D."/>
            <person name="Vassiliev H."/>
            <person name="Venkataraman V."/>
            <person name="Vinson J."/>
            <person name="Vo A."/>
            <person name="Wade C."/>
            <person name="Wang S."/>
            <person name="Wangchuk T."/>
            <person name="Wangdi T."/>
            <person name="Whittaker C."/>
            <person name="Wilkinson J."/>
            <person name="Wu Y."/>
            <person name="Wyman D."/>
            <person name="Yadav S."/>
            <person name="Yang S."/>
            <person name="Yang X."/>
            <person name="Yeager S."/>
            <person name="Yee E."/>
            <person name="Young G."/>
            <person name="Zainoun J."/>
            <person name="Zembeck L."/>
            <person name="Zimmer A."/>
            <person name="Zody M."/>
            <person name="Lander E."/>
        </authorList>
    </citation>
    <scope>NUCLEOTIDE SEQUENCE [LARGE SCALE GENOMIC DNA]</scope>
</reference>
<dbReference type="Proteomes" id="UP000007875">
    <property type="component" value="Unassembled WGS sequence"/>
</dbReference>
<dbReference type="GeneTree" id="ENSGT00390000003017"/>
<dbReference type="HOGENOM" id="CLU_3111569_0_0_1"/>
<protein>
    <submittedName>
        <fullName evidence="1">Uncharacterized protein</fullName>
    </submittedName>
</protein>
<reference evidence="1" key="2">
    <citation type="submission" date="2025-08" db="UniProtKB">
        <authorList>
            <consortium name="Ensembl"/>
        </authorList>
    </citation>
    <scope>IDENTIFICATION</scope>
</reference>
<organism evidence="1 2">
    <name type="scientific">Ciona savignyi</name>
    <name type="common">Pacific transparent sea squirt</name>
    <dbReference type="NCBI Taxonomy" id="51511"/>
    <lineage>
        <taxon>Eukaryota</taxon>
        <taxon>Metazoa</taxon>
        <taxon>Chordata</taxon>
        <taxon>Tunicata</taxon>
        <taxon>Ascidiacea</taxon>
        <taxon>Phlebobranchia</taxon>
        <taxon>Cionidae</taxon>
        <taxon>Ciona</taxon>
    </lineage>
</organism>
<proteinExistence type="predicted"/>
<keyword evidence="2" id="KW-1185">Reference proteome</keyword>
<dbReference type="Ensembl" id="ENSCSAVT00000016136.1">
    <property type="protein sequence ID" value="ENSCSAVP00000015956.1"/>
    <property type="gene ID" value="ENSCSAVG00000009396.1"/>
</dbReference>
<name>H2ZEE0_CIOSA</name>